<reference evidence="2" key="1">
    <citation type="submission" date="2020-08" db="EMBL/GenBank/DDBJ databases">
        <title>Multicomponent nature underlies the extraordinary mechanical properties of spider dragline silk.</title>
        <authorList>
            <person name="Kono N."/>
            <person name="Nakamura H."/>
            <person name="Mori M."/>
            <person name="Yoshida Y."/>
            <person name="Ohtoshi R."/>
            <person name="Malay A.D."/>
            <person name="Moran D.A.P."/>
            <person name="Tomita M."/>
            <person name="Numata K."/>
            <person name="Arakawa K."/>
        </authorList>
    </citation>
    <scope>NUCLEOTIDE SEQUENCE</scope>
</reference>
<protein>
    <submittedName>
        <fullName evidence="2">Uncharacterized protein</fullName>
    </submittedName>
</protein>
<dbReference type="Proteomes" id="UP000887013">
    <property type="component" value="Unassembled WGS sequence"/>
</dbReference>
<gene>
    <name evidence="2" type="ORF">NPIL_483241</name>
</gene>
<evidence type="ECO:0000256" key="1">
    <source>
        <dbReference type="SAM" id="MobiDB-lite"/>
    </source>
</evidence>
<feature type="region of interest" description="Disordered" evidence="1">
    <location>
        <begin position="1"/>
        <end position="38"/>
    </location>
</feature>
<organism evidence="2 3">
    <name type="scientific">Nephila pilipes</name>
    <name type="common">Giant wood spider</name>
    <name type="synonym">Nephila maculata</name>
    <dbReference type="NCBI Taxonomy" id="299642"/>
    <lineage>
        <taxon>Eukaryota</taxon>
        <taxon>Metazoa</taxon>
        <taxon>Ecdysozoa</taxon>
        <taxon>Arthropoda</taxon>
        <taxon>Chelicerata</taxon>
        <taxon>Arachnida</taxon>
        <taxon>Araneae</taxon>
        <taxon>Araneomorphae</taxon>
        <taxon>Entelegynae</taxon>
        <taxon>Araneoidea</taxon>
        <taxon>Nephilidae</taxon>
        <taxon>Nephila</taxon>
    </lineage>
</organism>
<evidence type="ECO:0000313" key="3">
    <source>
        <dbReference type="Proteomes" id="UP000887013"/>
    </source>
</evidence>
<sequence>MSGRGETSAPEAVHGVVGDATTSVDDMIMDDGEKPPLNPQDICNTIEILIRQQKCQRAREDFLRLFANIHEALQRLR</sequence>
<proteinExistence type="predicted"/>
<dbReference type="EMBL" id="BMAW01020775">
    <property type="protein sequence ID" value="GFT69924.1"/>
    <property type="molecule type" value="Genomic_DNA"/>
</dbReference>
<comment type="caution">
    <text evidence="2">The sequence shown here is derived from an EMBL/GenBank/DDBJ whole genome shotgun (WGS) entry which is preliminary data.</text>
</comment>
<keyword evidence="3" id="KW-1185">Reference proteome</keyword>
<name>A0A8X6PGQ9_NEPPI</name>
<dbReference type="AlphaFoldDB" id="A0A8X6PGQ9"/>
<accession>A0A8X6PGQ9</accession>
<evidence type="ECO:0000313" key="2">
    <source>
        <dbReference type="EMBL" id="GFT69924.1"/>
    </source>
</evidence>